<comment type="caution">
    <text evidence="1">The sequence shown here is derived from an EMBL/GenBank/DDBJ whole genome shotgun (WGS) entry which is preliminary data.</text>
</comment>
<organism evidence="1 2">
    <name type="scientific">Nocardia thailandica</name>
    <dbReference type="NCBI Taxonomy" id="257275"/>
    <lineage>
        <taxon>Bacteria</taxon>
        <taxon>Bacillati</taxon>
        <taxon>Actinomycetota</taxon>
        <taxon>Actinomycetes</taxon>
        <taxon>Mycobacteriales</taxon>
        <taxon>Nocardiaceae</taxon>
        <taxon>Nocardia</taxon>
    </lineage>
</organism>
<protein>
    <submittedName>
        <fullName evidence="1">Major capsid protein</fullName>
    </submittedName>
</protein>
<accession>A0ABW6PXR9</accession>
<reference evidence="1 2" key="1">
    <citation type="submission" date="2024-10" db="EMBL/GenBank/DDBJ databases">
        <title>The Natural Products Discovery Center: Release of the First 8490 Sequenced Strains for Exploring Actinobacteria Biosynthetic Diversity.</title>
        <authorList>
            <person name="Kalkreuter E."/>
            <person name="Kautsar S.A."/>
            <person name="Yang D."/>
            <person name="Bader C.D."/>
            <person name="Teijaro C.N."/>
            <person name="Fluegel L."/>
            <person name="Davis C.M."/>
            <person name="Simpson J.R."/>
            <person name="Lauterbach L."/>
            <person name="Steele A.D."/>
            <person name="Gui C."/>
            <person name="Meng S."/>
            <person name="Li G."/>
            <person name="Viehrig K."/>
            <person name="Ye F."/>
            <person name="Su P."/>
            <person name="Kiefer A.F."/>
            <person name="Nichols A."/>
            <person name="Cepeda A.J."/>
            <person name="Yan W."/>
            <person name="Fan B."/>
            <person name="Jiang Y."/>
            <person name="Adhikari A."/>
            <person name="Zheng C.-J."/>
            <person name="Schuster L."/>
            <person name="Cowan T.M."/>
            <person name="Smanski M.J."/>
            <person name="Chevrette M.G."/>
            <person name="De Carvalho L.P.S."/>
            <person name="Shen B."/>
        </authorList>
    </citation>
    <scope>NUCLEOTIDE SEQUENCE [LARGE SCALE GENOMIC DNA]</scope>
    <source>
        <strain evidence="1 2">NPDC004045</strain>
    </source>
</reference>
<evidence type="ECO:0000313" key="2">
    <source>
        <dbReference type="Proteomes" id="UP001601444"/>
    </source>
</evidence>
<sequence>MANTPYTPEFPLGVPSVSGNSITVDLMLKEPTRINRYISDIALQKFFADRIFATGGGVSGGALLYTQLTTNDLYATRDVQEIAPGAEFPELTFDRPEPKVATVKKIGGRFRVTDEARDRNDLTVIQNEGTKVGNNITRTIHARAIQALSDSVTAIGSDVQITGVSWADAAGLTLTTTANNIQPAADFAKASLKAETFELGGEFNLWIVNPQEMTNFQITYGDRWRDVLTNNGVDMIASNRVTAGEAWVVQERMVGEMRFEQALKTVTYRDDSTESEWVQTSIRPVFAVTNPYAVLKVTGLAA</sequence>
<dbReference type="Proteomes" id="UP001601444">
    <property type="component" value="Unassembled WGS sequence"/>
</dbReference>
<name>A0ABW6PXR9_9NOCA</name>
<keyword evidence="2" id="KW-1185">Reference proteome</keyword>
<dbReference type="EMBL" id="JBIAMX010000029">
    <property type="protein sequence ID" value="MFF0546945.1"/>
    <property type="molecule type" value="Genomic_DNA"/>
</dbReference>
<dbReference type="Pfam" id="PF25209">
    <property type="entry name" value="Phage_capsid_4"/>
    <property type="match status" value="1"/>
</dbReference>
<gene>
    <name evidence="1" type="ORF">ACFYTF_29325</name>
</gene>
<dbReference type="NCBIfam" id="NF042926">
    <property type="entry name" value="capsid_Caudo_1"/>
    <property type="match status" value="1"/>
</dbReference>
<proteinExistence type="predicted"/>
<evidence type="ECO:0000313" key="1">
    <source>
        <dbReference type="EMBL" id="MFF0546945.1"/>
    </source>
</evidence>
<dbReference type="RefSeq" id="WP_043648055.1">
    <property type="nucleotide sequence ID" value="NZ_JBIAMX010000029.1"/>
</dbReference>
<dbReference type="InterPro" id="IPR049995">
    <property type="entry name" value="Capsid_mycobact-type"/>
</dbReference>